<dbReference type="InterPro" id="IPR000073">
    <property type="entry name" value="AB_hydrolase_1"/>
</dbReference>
<dbReference type="GO" id="GO:0106435">
    <property type="term" value="F:carboxylesterase activity"/>
    <property type="evidence" value="ECO:0007669"/>
    <property type="project" value="UniProtKB-EC"/>
</dbReference>
<evidence type="ECO:0000313" key="3">
    <source>
        <dbReference type="Proteomes" id="UP000829494"/>
    </source>
</evidence>
<dbReference type="InterPro" id="IPR029058">
    <property type="entry name" value="AB_hydrolase_fold"/>
</dbReference>
<evidence type="ECO:0000259" key="1">
    <source>
        <dbReference type="Pfam" id="PF12697"/>
    </source>
</evidence>
<evidence type="ECO:0000313" key="2">
    <source>
        <dbReference type="EMBL" id="UNZ02255.1"/>
    </source>
</evidence>
<protein>
    <submittedName>
        <fullName evidence="2">Carboxylesterase nap</fullName>
        <ecNumber evidence="2">3.1.1.1</ecNumber>
    </submittedName>
</protein>
<dbReference type="PANTHER" id="PTHR46438">
    <property type="entry name" value="ALPHA/BETA-HYDROLASES SUPERFAMILY PROTEIN"/>
    <property type="match status" value="1"/>
</dbReference>
<dbReference type="Pfam" id="PF12697">
    <property type="entry name" value="Abhydrolase_6"/>
    <property type="match status" value="1"/>
</dbReference>
<accession>A0ABY3YW33</accession>
<dbReference type="RefSeq" id="WP_003981077.1">
    <property type="nucleotide sequence ID" value="NZ_CP043497.1"/>
</dbReference>
<dbReference type="EMBL" id="CP094298">
    <property type="protein sequence ID" value="UNZ02255.1"/>
    <property type="molecule type" value="Genomic_DNA"/>
</dbReference>
<dbReference type="EC" id="3.1.1.1" evidence="2"/>
<keyword evidence="3" id="KW-1185">Reference proteome</keyword>
<dbReference type="Proteomes" id="UP000829494">
    <property type="component" value="Chromosome"/>
</dbReference>
<dbReference type="SUPFAM" id="SSF53474">
    <property type="entry name" value="alpha/beta-Hydrolases"/>
    <property type="match status" value="1"/>
</dbReference>
<reference evidence="2 3" key="1">
    <citation type="submission" date="2022-03" db="EMBL/GenBank/DDBJ databases">
        <title>Complete genome of Streptomyces rimosus ssp. rimosus R7 (=ATCC 10970).</title>
        <authorList>
            <person name="Beganovic S."/>
            <person name="Ruckert C."/>
            <person name="Busche T."/>
            <person name="Kalinowski J."/>
            <person name="Wittmann C."/>
        </authorList>
    </citation>
    <scope>NUCLEOTIDE SEQUENCE [LARGE SCALE GENOMIC DNA]</scope>
    <source>
        <strain evidence="2 3">R7</strain>
    </source>
</reference>
<gene>
    <name evidence="2" type="primary">nap1</name>
    <name evidence="2" type="ORF">SRIMR7_08865</name>
</gene>
<organism evidence="2 3">
    <name type="scientific">Streptomyces rimosus subsp. rimosus</name>
    <dbReference type="NCBI Taxonomy" id="132474"/>
    <lineage>
        <taxon>Bacteria</taxon>
        <taxon>Bacillati</taxon>
        <taxon>Actinomycetota</taxon>
        <taxon>Actinomycetes</taxon>
        <taxon>Kitasatosporales</taxon>
        <taxon>Streptomycetaceae</taxon>
        <taxon>Streptomyces</taxon>
    </lineage>
</organism>
<dbReference type="Gene3D" id="3.40.50.1820">
    <property type="entry name" value="alpha/beta hydrolase"/>
    <property type="match status" value="1"/>
</dbReference>
<feature type="domain" description="AB hydrolase-1" evidence="1">
    <location>
        <begin position="54"/>
        <end position="275"/>
    </location>
</feature>
<name>A0ABY3YW33_STRRM</name>
<proteinExistence type="predicted"/>
<sequence length="279" mass="30220">MSTIYKSAAGEQQLRQRYQEALAAWPVPAEHLRIPTREGETFVVASGPKEAPPLVLLHGAGANTSMWLGDIATWSRHFRTYAVDLIGEPGLSAPSRPPLASDAYAQWLDDVLDGLEIATTAVVATSLGGWMALDHATRRPGRVTRLALLCPGGVGKQRMGLLFKALLLRPFGRRGMLRSARSATGLNTPQASPVLDQVVLTFQQFKPRTEQLPVFSDDELRGLNIPLLLIAGTDDALFDSAGTARRIQDNVPNATVRLLPGVGHAIFGQTDEVLAFLRK</sequence>
<keyword evidence="2" id="KW-0378">Hydrolase</keyword>
<dbReference type="GeneID" id="66858659"/>